<dbReference type="PANTHER" id="PTHR25480">
    <property type="entry name" value="LEUCINE-RICH REPEAT-CONTAINING PROTEIN 73"/>
    <property type="match status" value="1"/>
</dbReference>
<dbReference type="InterPro" id="IPR052813">
    <property type="entry name" value="CMIP"/>
</dbReference>
<reference evidence="1" key="1">
    <citation type="journal article" date="2021" name="G3 (Bethesda)">
        <title>Genome and transcriptome analysis of the beet armyworm Spodoptera exigua reveals targets for pest control. .</title>
        <authorList>
            <person name="Simon S."/>
            <person name="Breeschoten T."/>
            <person name="Jansen H.J."/>
            <person name="Dirks R.P."/>
            <person name="Schranz M.E."/>
            <person name="Ros V.I.D."/>
        </authorList>
    </citation>
    <scope>NUCLEOTIDE SEQUENCE</scope>
    <source>
        <strain evidence="1">TB_SE_WUR_2020</strain>
    </source>
</reference>
<comment type="caution">
    <text evidence="1">The sequence shown here is derived from an EMBL/GenBank/DDBJ whole genome shotgun (WGS) entry which is preliminary data.</text>
</comment>
<dbReference type="Proteomes" id="UP000814243">
    <property type="component" value="Unassembled WGS sequence"/>
</dbReference>
<sequence length="594" mass="65624">MSAFHLKIFYFFVSALRLIRASVIVQLYAGGILYLALGSCQEVLPSDSNASWISSIAEKHDTLQEFPDKDCKKGSRFEGIKEYGGFRDDYAFARRKCDSRASTDPDRFTIRACTYVTSTCRQFGKNKESEDWEEWAEMVTSAAAPLLAERCAAGDLCALLARLCRRRPRAAPLPALAPPVRRVLTRNVDFARAPNGRRLVRDYISALSAHNSGSSLVRRFVEVTHGNRATCPYPRAAPNLAAVALAALDDHYRDSATPHVCDESEEEVLCFADILEHMCEYEDWLVVVGAVLQPVPLCAGAMSCPRVAKRLGKLLNALAHDPRCAAHACVAPARAARLCPPSWLRAAAPSDPLLALPNEELCQIWGDMLGGLLNCCCKRKSFLQSMSKQLPDFVLVALTAHPAAIEALCLFLEWEVTTGEQTQLEVIATLQGTELGQKYYKDLCERQQNLQRLQSEGGPRRLALPVRATDADVAELLDAGALGNLECLSLAFTSVTSACAHHLIKLPSLRYLNLWATKFGDSGVQLIAEHLPKLQVLNLCETPVSDKGIEALSGLSNLRRLNLNSTKLSAEAFEVLRQRLPHLQEYDIRYTEAW</sequence>
<dbReference type="Gene3D" id="3.80.10.10">
    <property type="entry name" value="Ribonuclease Inhibitor"/>
    <property type="match status" value="1"/>
</dbReference>
<name>A0A922SGM7_SPOEX</name>
<dbReference type="AlphaFoldDB" id="A0A922SGM7"/>
<evidence type="ECO:0000313" key="1">
    <source>
        <dbReference type="EMBL" id="KAH9637652.1"/>
    </source>
</evidence>
<proteinExistence type="predicted"/>
<evidence type="ECO:0008006" key="3">
    <source>
        <dbReference type="Google" id="ProtNLM"/>
    </source>
</evidence>
<gene>
    <name evidence="1" type="ORF">HF086_009320</name>
</gene>
<dbReference type="InterPro" id="IPR032675">
    <property type="entry name" value="LRR_dom_sf"/>
</dbReference>
<dbReference type="EMBL" id="JACEFF010000438">
    <property type="protein sequence ID" value="KAH9637652.1"/>
    <property type="molecule type" value="Genomic_DNA"/>
</dbReference>
<organism evidence="1 2">
    <name type="scientific">Spodoptera exigua</name>
    <name type="common">Beet armyworm</name>
    <name type="synonym">Noctua fulgens</name>
    <dbReference type="NCBI Taxonomy" id="7107"/>
    <lineage>
        <taxon>Eukaryota</taxon>
        <taxon>Metazoa</taxon>
        <taxon>Ecdysozoa</taxon>
        <taxon>Arthropoda</taxon>
        <taxon>Hexapoda</taxon>
        <taxon>Insecta</taxon>
        <taxon>Pterygota</taxon>
        <taxon>Neoptera</taxon>
        <taxon>Endopterygota</taxon>
        <taxon>Lepidoptera</taxon>
        <taxon>Glossata</taxon>
        <taxon>Ditrysia</taxon>
        <taxon>Noctuoidea</taxon>
        <taxon>Noctuidae</taxon>
        <taxon>Amphipyrinae</taxon>
        <taxon>Spodoptera</taxon>
    </lineage>
</organism>
<evidence type="ECO:0000313" key="2">
    <source>
        <dbReference type="Proteomes" id="UP000814243"/>
    </source>
</evidence>
<accession>A0A922SGM7</accession>
<protein>
    <recommendedName>
        <fullName evidence="3">C-Maf-inducing protein</fullName>
    </recommendedName>
</protein>
<dbReference type="SUPFAM" id="SSF52047">
    <property type="entry name" value="RNI-like"/>
    <property type="match status" value="1"/>
</dbReference>
<dbReference type="SMART" id="SM00368">
    <property type="entry name" value="LRR_RI"/>
    <property type="match status" value="2"/>
</dbReference>
<dbReference type="PANTHER" id="PTHR25480:SF0">
    <property type="entry name" value="C-MAF-INDUCING PROTEIN"/>
    <property type="match status" value="1"/>
</dbReference>